<feature type="domain" description="Dof-type" evidence="11">
    <location>
        <begin position="65"/>
        <end position="119"/>
    </location>
</feature>
<keyword evidence="5 8" id="KW-0238">DNA-binding</keyword>
<keyword evidence="7 8" id="KW-0539">Nucleus</keyword>
<keyword evidence="6 9" id="KW-0804">Transcription</keyword>
<proteinExistence type="predicted"/>
<feature type="region of interest" description="Disordered" evidence="10">
    <location>
        <begin position="109"/>
        <end position="145"/>
    </location>
</feature>
<evidence type="ECO:0000256" key="9">
    <source>
        <dbReference type="RuleBase" id="RU369094"/>
    </source>
</evidence>
<comment type="subcellular location">
    <subcellularLocation>
        <location evidence="8 9">Nucleus</location>
    </subcellularLocation>
</comment>
<evidence type="ECO:0000256" key="1">
    <source>
        <dbReference type="ARBA" id="ARBA00022723"/>
    </source>
</evidence>
<evidence type="ECO:0000256" key="5">
    <source>
        <dbReference type="ARBA" id="ARBA00023125"/>
    </source>
</evidence>
<comment type="caution">
    <text evidence="12">The sequence shown here is derived from an EMBL/GenBank/DDBJ whole genome shotgun (WGS) entry which is preliminary data.</text>
</comment>
<dbReference type="EMBL" id="JAAIUW010000005">
    <property type="protein sequence ID" value="KAF7830649.1"/>
    <property type="molecule type" value="Genomic_DNA"/>
</dbReference>
<dbReference type="PANTHER" id="PTHR31992">
    <property type="entry name" value="DOF ZINC FINGER PROTEIN DOF1.4-RELATED"/>
    <property type="match status" value="1"/>
</dbReference>
<sequence>MFKHRRPRLSLSNFNSNASCSLKPAATLLTLFIRCEVQDHQEMLQLGSGKGRGGRWKPDHVEAAPNCPRCASPNTKFCYYNNYSLSQPRYFCKACRRYWTKGGFLRNIPVGGGSRKSRRNSSHSTKTPTPTPASHPPMNHQSQEEAASYDIDMALVFANFLGQDNKDNNQLSSNSKLCLSECEDAPQPSDPLPLRPQQEYSCSTTAAAGISGIIDELEWEGLLGDDHEVVQDVLWCECDATTTSSSVTWQPQPPLNMQEDLVDYPIPIPFNYEDPHLHITDASAWTWTSFDFSTLHSSH</sequence>
<dbReference type="PROSITE" id="PS50884">
    <property type="entry name" value="ZF_DOF_2"/>
    <property type="match status" value="1"/>
</dbReference>
<organism evidence="12 13">
    <name type="scientific">Senna tora</name>
    <dbReference type="NCBI Taxonomy" id="362788"/>
    <lineage>
        <taxon>Eukaryota</taxon>
        <taxon>Viridiplantae</taxon>
        <taxon>Streptophyta</taxon>
        <taxon>Embryophyta</taxon>
        <taxon>Tracheophyta</taxon>
        <taxon>Spermatophyta</taxon>
        <taxon>Magnoliopsida</taxon>
        <taxon>eudicotyledons</taxon>
        <taxon>Gunneridae</taxon>
        <taxon>Pentapetalae</taxon>
        <taxon>rosids</taxon>
        <taxon>fabids</taxon>
        <taxon>Fabales</taxon>
        <taxon>Fabaceae</taxon>
        <taxon>Caesalpinioideae</taxon>
        <taxon>Cassia clade</taxon>
        <taxon>Senna</taxon>
    </lineage>
</organism>
<keyword evidence="1 9" id="KW-0479">Metal-binding</keyword>
<dbReference type="GO" id="GO:0003677">
    <property type="term" value="F:DNA binding"/>
    <property type="evidence" value="ECO:0007669"/>
    <property type="project" value="UniProtKB-UniRule"/>
</dbReference>
<evidence type="ECO:0000256" key="6">
    <source>
        <dbReference type="ARBA" id="ARBA00023163"/>
    </source>
</evidence>
<dbReference type="PROSITE" id="PS01361">
    <property type="entry name" value="ZF_DOF_1"/>
    <property type="match status" value="1"/>
</dbReference>
<name>A0A834TZ10_9FABA</name>
<keyword evidence="4 9" id="KW-0805">Transcription regulation</keyword>
<evidence type="ECO:0000256" key="8">
    <source>
        <dbReference type="PROSITE-ProRule" id="PRU00071"/>
    </source>
</evidence>
<evidence type="ECO:0000256" key="10">
    <source>
        <dbReference type="SAM" id="MobiDB-lite"/>
    </source>
</evidence>
<dbReference type="OrthoDB" id="1927254at2759"/>
<dbReference type="Pfam" id="PF02701">
    <property type="entry name" value="Zn_ribbon_Dof"/>
    <property type="match status" value="1"/>
</dbReference>
<accession>A0A834TZ10</accession>
<keyword evidence="2 8" id="KW-0863">Zinc-finger</keyword>
<dbReference type="AlphaFoldDB" id="A0A834TZ10"/>
<evidence type="ECO:0000259" key="11">
    <source>
        <dbReference type="PROSITE" id="PS50884"/>
    </source>
</evidence>
<keyword evidence="13" id="KW-1185">Reference proteome</keyword>
<dbReference type="GO" id="GO:0003700">
    <property type="term" value="F:DNA-binding transcription factor activity"/>
    <property type="evidence" value="ECO:0007669"/>
    <property type="project" value="UniProtKB-UniRule"/>
</dbReference>
<reference evidence="12" key="1">
    <citation type="submission" date="2020-09" db="EMBL/GenBank/DDBJ databases">
        <title>Genome-Enabled Discovery of Anthraquinone Biosynthesis in Senna tora.</title>
        <authorList>
            <person name="Kang S.-H."/>
            <person name="Pandey R.P."/>
            <person name="Lee C.-M."/>
            <person name="Sim J.-S."/>
            <person name="Jeong J.-T."/>
            <person name="Choi B.-S."/>
            <person name="Jung M."/>
            <person name="Ginzburg D."/>
            <person name="Zhao K."/>
            <person name="Won S.Y."/>
            <person name="Oh T.-J."/>
            <person name="Yu Y."/>
            <person name="Kim N.-H."/>
            <person name="Lee O.R."/>
            <person name="Lee T.-H."/>
            <person name="Bashyal P."/>
            <person name="Kim T.-S."/>
            <person name="Lee W.-H."/>
            <person name="Kawkins C."/>
            <person name="Kim C.-K."/>
            <person name="Kim J.S."/>
            <person name="Ahn B.O."/>
            <person name="Rhee S.Y."/>
            <person name="Sohng J.K."/>
        </authorList>
    </citation>
    <scope>NUCLEOTIDE SEQUENCE</scope>
    <source>
        <tissue evidence="12">Leaf</tissue>
    </source>
</reference>
<evidence type="ECO:0000256" key="7">
    <source>
        <dbReference type="ARBA" id="ARBA00023242"/>
    </source>
</evidence>
<dbReference type="Proteomes" id="UP000634136">
    <property type="component" value="Unassembled WGS sequence"/>
</dbReference>
<evidence type="ECO:0000256" key="3">
    <source>
        <dbReference type="ARBA" id="ARBA00022833"/>
    </source>
</evidence>
<gene>
    <name evidence="12" type="ORF">G2W53_012982</name>
</gene>
<protein>
    <recommendedName>
        <fullName evidence="9">Dof zinc finger protein</fullName>
    </recommendedName>
</protein>
<dbReference type="InterPro" id="IPR003851">
    <property type="entry name" value="Znf_Dof"/>
</dbReference>
<evidence type="ECO:0000256" key="2">
    <source>
        <dbReference type="ARBA" id="ARBA00022771"/>
    </source>
</evidence>
<dbReference type="GO" id="GO:0005634">
    <property type="term" value="C:nucleus"/>
    <property type="evidence" value="ECO:0007669"/>
    <property type="project" value="UniProtKB-SubCell"/>
</dbReference>
<evidence type="ECO:0000313" key="13">
    <source>
        <dbReference type="Proteomes" id="UP000634136"/>
    </source>
</evidence>
<dbReference type="GO" id="GO:0008270">
    <property type="term" value="F:zinc ion binding"/>
    <property type="evidence" value="ECO:0007669"/>
    <property type="project" value="UniProtKB-KW"/>
</dbReference>
<keyword evidence="3 9" id="KW-0862">Zinc</keyword>
<evidence type="ECO:0000256" key="4">
    <source>
        <dbReference type="ARBA" id="ARBA00023015"/>
    </source>
</evidence>
<dbReference type="InterPro" id="IPR045174">
    <property type="entry name" value="Dof"/>
</dbReference>
<dbReference type="PANTHER" id="PTHR31992:SF316">
    <property type="entry name" value="DOF ZINC FINGER PROTEIN DOF1.2"/>
    <property type="match status" value="1"/>
</dbReference>
<comment type="function">
    <text evidence="9">Transcription factor that binds specifically to a 5'-AA[AG]G-3' consensus core sequence.</text>
</comment>
<evidence type="ECO:0000313" key="12">
    <source>
        <dbReference type="EMBL" id="KAF7830649.1"/>
    </source>
</evidence>